<evidence type="ECO:0000259" key="1">
    <source>
        <dbReference type="Pfam" id="PF10543"/>
    </source>
</evidence>
<reference evidence="2 3" key="1">
    <citation type="submission" date="2019-04" db="EMBL/GenBank/DDBJ databases">
        <authorList>
            <person name="Liu A."/>
        </authorList>
    </citation>
    <scope>NUCLEOTIDE SEQUENCE [LARGE SCALE GENOMIC DNA]</scope>
    <source>
        <strain evidence="2 3">RZ03</strain>
    </source>
</reference>
<organism evidence="2 3">
    <name type="scientific">Flavivirga rizhaonensis</name>
    <dbReference type="NCBI Taxonomy" id="2559571"/>
    <lineage>
        <taxon>Bacteria</taxon>
        <taxon>Pseudomonadati</taxon>
        <taxon>Bacteroidota</taxon>
        <taxon>Flavobacteriia</taxon>
        <taxon>Flavobacteriales</taxon>
        <taxon>Flavobacteriaceae</taxon>
        <taxon>Flavivirga</taxon>
    </lineage>
</organism>
<feature type="domain" description="KilA-N DNA-binding" evidence="1">
    <location>
        <begin position="9"/>
        <end position="94"/>
    </location>
</feature>
<comment type="caution">
    <text evidence="2">The sequence shown here is derived from an EMBL/GenBank/DDBJ whole genome shotgun (WGS) entry which is preliminary data.</text>
</comment>
<dbReference type="AlphaFoldDB" id="A0A4V3P4Z0"/>
<protein>
    <submittedName>
        <fullName evidence="2">ORF6N domain-containing protein</fullName>
    </submittedName>
</protein>
<accession>A0A4V3P4Z0</accession>
<dbReference type="RefSeq" id="WP_135876388.1">
    <property type="nucleotide sequence ID" value="NZ_SRSO01000007.1"/>
</dbReference>
<sequence length="173" mass="20376">MELTIIKTKIHHIQGNKVMLDFDLAELYEVETRVLKQAVRRNLKRFPEDFMFQLSKEVWKEVITNCDNLPENIKFSPTTPFAFTEQGVAMLSSVLNSDKAIDVNISIMRAFVALRQHLTDYGNLKEHIALLEKEMNVKFKDIYQALNYLLQKDKVQVEQQNRERIGFKKDRKE</sequence>
<name>A0A4V3P4Z0_9FLAO</name>
<proteinExistence type="predicted"/>
<evidence type="ECO:0000313" key="3">
    <source>
        <dbReference type="Proteomes" id="UP000307602"/>
    </source>
</evidence>
<keyword evidence="3" id="KW-1185">Reference proteome</keyword>
<dbReference type="EMBL" id="SRSO01000007">
    <property type="protein sequence ID" value="TGV03334.1"/>
    <property type="molecule type" value="Genomic_DNA"/>
</dbReference>
<evidence type="ECO:0000313" key="2">
    <source>
        <dbReference type="EMBL" id="TGV03334.1"/>
    </source>
</evidence>
<dbReference type="OrthoDB" id="9816206at2"/>
<gene>
    <name evidence="2" type="ORF">EM932_06575</name>
</gene>
<dbReference type="Pfam" id="PF10543">
    <property type="entry name" value="ORF6N"/>
    <property type="match status" value="1"/>
</dbReference>
<dbReference type="InterPro" id="IPR018873">
    <property type="entry name" value="KilA-N_DNA-bd_domain"/>
</dbReference>
<dbReference type="Proteomes" id="UP000307602">
    <property type="component" value="Unassembled WGS sequence"/>
</dbReference>